<comment type="caution">
    <text evidence="4">The sequence shown here is derived from an EMBL/GenBank/DDBJ whole genome shotgun (WGS) entry which is preliminary data.</text>
</comment>
<gene>
    <name evidence="4" type="ORF">IFO69_10465</name>
</gene>
<feature type="domain" description="Response regulatory" evidence="2">
    <location>
        <begin position="7"/>
        <end position="119"/>
    </location>
</feature>
<dbReference type="RefSeq" id="WP_192010056.1">
    <property type="nucleotide sequence ID" value="NZ_JACYTQ010000003.1"/>
</dbReference>
<dbReference type="SUPFAM" id="SSF52172">
    <property type="entry name" value="CheY-like"/>
    <property type="match status" value="1"/>
</dbReference>
<dbReference type="Proteomes" id="UP000647133">
    <property type="component" value="Unassembled WGS sequence"/>
</dbReference>
<feature type="modified residue" description="4-aspartylphosphate" evidence="1">
    <location>
        <position position="58"/>
    </location>
</feature>
<evidence type="ECO:0000259" key="3">
    <source>
        <dbReference type="PROSITE" id="PS50930"/>
    </source>
</evidence>
<organism evidence="4 5">
    <name type="scientific">Echinicola arenosa</name>
    <dbReference type="NCBI Taxonomy" id="2774144"/>
    <lineage>
        <taxon>Bacteria</taxon>
        <taxon>Pseudomonadati</taxon>
        <taxon>Bacteroidota</taxon>
        <taxon>Cytophagia</taxon>
        <taxon>Cytophagales</taxon>
        <taxon>Cyclobacteriaceae</taxon>
        <taxon>Echinicola</taxon>
    </lineage>
</organism>
<dbReference type="PROSITE" id="PS50930">
    <property type="entry name" value="HTH_LYTTR"/>
    <property type="match status" value="1"/>
</dbReference>
<dbReference type="Gene3D" id="3.40.50.2300">
    <property type="match status" value="1"/>
</dbReference>
<accession>A0ABR9AMS9</accession>
<dbReference type="Gene3D" id="2.40.50.1020">
    <property type="entry name" value="LytTr DNA-binding domain"/>
    <property type="match status" value="1"/>
</dbReference>
<dbReference type="PROSITE" id="PS50110">
    <property type="entry name" value="RESPONSE_REGULATORY"/>
    <property type="match status" value="1"/>
</dbReference>
<dbReference type="InterPro" id="IPR046947">
    <property type="entry name" value="LytR-like"/>
</dbReference>
<dbReference type="Pfam" id="PF04397">
    <property type="entry name" value="LytTR"/>
    <property type="match status" value="1"/>
</dbReference>
<keyword evidence="5" id="KW-1185">Reference proteome</keyword>
<evidence type="ECO:0000259" key="2">
    <source>
        <dbReference type="PROSITE" id="PS50110"/>
    </source>
</evidence>
<dbReference type="InterPro" id="IPR001789">
    <property type="entry name" value="Sig_transdc_resp-reg_receiver"/>
</dbReference>
<dbReference type="Pfam" id="PF00072">
    <property type="entry name" value="Response_reg"/>
    <property type="match status" value="1"/>
</dbReference>
<dbReference type="PANTHER" id="PTHR37299">
    <property type="entry name" value="TRANSCRIPTIONAL REGULATOR-RELATED"/>
    <property type="match status" value="1"/>
</dbReference>
<dbReference type="EMBL" id="JACYTQ010000003">
    <property type="protein sequence ID" value="MBD8489168.1"/>
    <property type="molecule type" value="Genomic_DNA"/>
</dbReference>
<dbReference type="SMART" id="SM00850">
    <property type="entry name" value="LytTR"/>
    <property type="match status" value="1"/>
</dbReference>
<proteinExistence type="predicted"/>
<dbReference type="InterPro" id="IPR007492">
    <property type="entry name" value="LytTR_DNA-bd_dom"/>
</dbReference>
<keyword evidence="1" id="KW-0597">Phosphoprotein</keyword>
<dbReference type="InterPro" id="IPR011006">
    <property type="entry name" value="CheY-like_superfamily"/>
</dbReference>
<reference evidence="4 5" key="1">
    <citation type="submission" date="2020-09" db="EMBL/GenBank/DDBJ databases">
        <title>Echinicola sp. CAU 1574 isolated from sand of Sido Beach.</title>
        <authorList>
            <person name="Kim W."/>
        </authorList>
    </citation>
    <scope>NUCLEOTIDE SEQUENCE [LARGE SCALE GENOMIC DNA]</scope>
    <source>
        <strain evidence="4 5">CAU 1574</strain>
    </source>
</reference>
<dbReference type="PANTHER" id="PTHR37299:SF1">
    <property type="entry name" value="STAGE 0 SPORULATION PROTEIN A HOMOLOG"/>
    <property type="match status" value="1"/>
</dbReference>
<dbReference type="SMART" id="SM00448">
    <property type="entry name" value="REC"/>
    <property type="match status" value="1"/>
</dbReference>
<evidence type="ECO:0000313" key="4">
    <source>
        <dbReference type="EMBL" id="MBD8489168.1"/>
    </source>
</evidence>
<evidence type="ECO:0000313" key="5">
    <source>
        <dbReference type="Proteomes" id="UP000647133"/>
    </source>
</evidence>
<evidence type="ECO:0000256" key="1">
    <source>
        <dbReference type="PROSITE-ProRule" id="PRU00169"/>
    </source>
</evidence>
<feature type="domain" description="HTH LytTR-type" evidence="3">
    <location>
        <begin position="141"/>
        <end position="241"/>
    </location>
</feature>
<name>A0ABR9AMS9_9BACT</name>
<protein>
    <submittedName>
        <fullName evidence="4">Response regulator transcription factor</fullName>
    </submittedName>
</protein>
<sequence>MNTQHIKIGLVDDEKPALDILKKLIEETPNAEVIFYTTNPDQVLELCEISSPDVLIIDIHMPGFNGIVLSGIIKSKNIPVILTSGHPLDAREAFEVDALDFLSKPISIHKLSKALFKVNNHAPQYGRLNLDTSPNPDYVFVKANKGYAYIKINTNDIMFIKASGHYADIFTKTFKYTSNLSMEELSRILTNTGIIRVHKSYLVNLDNIKSISSREIILAEKNLTVPIGETFRKNIHSLTKSKTI</sequence>